<feature type="transmembrane region" description="Helical" evidence="1">
    <location>
        <begin position="147"/>
        <end position="168"/>
    </location>
</feature>
<protein>
    <submittedName>
        <fullName evidence="2">Uncharacterized protein</fullName>
    </submittedName>
</protein>
<evidence type="ECO:0000313" key="3">
    <source>
        <dbReference type="Proteomes" id="UP000054662"/>
    </source>
</evidence>
<comment type="caution">
    <text evidence="2">The sequence shown here is derived from an EMBL/GenBank/DDBJ whole genome shotgun (WGS) entry which is preliminary data.</text>
</comment>
<keyword evidence="1" id="KW-0812">Transmembrane</keyword>
<dbReference type="EMBL" id="LNZC01000001">
    <property type="protein sequence ID" value="KTD82152.1"/>
    <property type="molecule type" value="Genomic_DNA"/>
</dbReference>
<dbReference type="PATRIC" id="fig|45076.6.peg.74"/>
<keyword evidence="3" id="KW-1185">Reference proteome</keyword>
<proteinExistence type="predicted"/>
<accession>A0A0W1ALS2</accession>
<name>A0A0W1ALS2_9GAMM</name>
<organism evidence="2 3">
    <name type="scientific">Legionella worsleiensis</name>
    <dbReference type="NCBI Taxonomy" id="45076"/>
    <lineage>
        <taxon>Bacteria</taxon>
        <taxon>Pseudomonadati</taxon>
        <taxon>Pseudomonadota</taxon>
        <taxon>Gammaproteobacteria</taxon>
        <taxon>Legionellales</taxon>
        <taxon>Legionellaceae</taxon>
        <taxon>Legionella</taxon>
    </lineage>
</organism>
<reference evidence="2 3" key="1">
    <citation type="submission" date="2015-11" db="EMBL/GenBank/DDBJ databases">
        <title>Genomic analysis of 38 Legionella species identifies large and diverse effector repertoires.</title>
        <authorList>
            <person name="Burstein D."/>
            <person name="Amaro F."/>
            <person name="Zusman T."/>
            <person name="Lifshitz Z."/>
            <person name="Cohen O."/>
            <person name="Gilbert J.A."/>
            <person name="Pupko T."/>
            <person name="Shuman H.A."/>
            <person name="Segal G."/>
        </authorList>
    </citation>
    <scope>NUCLEOTIDE SEQUENCE [LARGE SCALE GENOMIC DNA]</scope>
    <source>
        <strain evidence="2 3">ATCC 49508</strain>
    </source>
</reference>
<sequence length="188" mass="20643">MSDNVKQDRKLLLSLVQNNGTDVLHDDDETLRPFLNSYLKFRTFKDTLEGKIKESADKLLDQVESFFLENNPGQPNLNQLQRVLDKTYDFLQHPSNDANVNDYSAFLQSALKSKSSGMQLLGKLMMALAIVVAGVSIALGLTGVGTIPAVSVGLAAAGLFAVGATLTTRQSEEDKENKELIQHFKSKL</sequence>
<gene>
    <name evidence="2" type="ORF">Lwor_0072</name>
</gene>
<dbReference type="AlphaFoldDB" id="A0A0W1ALS2"/>
<dbReference type="Proteomes" id="UP000054662">
    <property type="component" value="Unassembled WGS sequence"/>
</dbReference>
<keyword evidence="1" id="KW-0472">Membrane</keyword>
<feature type="transmembrane region" description="Helical" evidence="1">
    <location>
        <begin position="120"/>
        <end position="141"/>
    </location>
</feature>
<evidence type="ECO:0000256" key="1">
    <source>
        <dbReference type="SAM" id="Phobius"/>
    </source>
</evidence>
<evidence type="ECO:0000313" key="2">
    <source>
        <dbReference type="EMBL" id="KTD82152.1"/>
    </source>
</evidence>
<dbReference type="RefSeq" id="WP_147279850.1">
    <property type="nucleotide sequence ID" value="NZ_CBCRUR010000013.1"/>
</dbReference>
<keyword evidence="1" id="KW-1133">Transmembrane helix</keyword>